<feature type="domain" description="3'-5' exonuclease" evidence="2">
    <location>
        <begin position="373"/>
        <end position="574"/>
    </location>
</feature>
<gene>
    <name evidence="3" type="ORF">MATL_G00092920</name>
</gene>
<reference evidence="3" key="1">
    <citation type="submission" date="2021-01" db="EMBL/GenBank/DDBJ databases">
        <authorList>
            <person name="Zahm M."/>
            <person name="Roques C."/>
            <person name="Cabau C."/>
            <person name="Klopp C."/>
            <person name="Donnadieu C."/>
            <person name="Jouanno E."/>
            <person name="Lampietro C."/>
            <person name="Louis A."/>
            <person name="Herpin A."/>
            <person name="Echchiki A."/>
            <person name="Berthelot C."/>
            <person name="Parey E."/>
            <person name="Roest-Crollius H."/>
            <person name="Braasch I."/>
            <person name="Postlethwait J."/>
            <person name="Bobe J."/>
            <person name="Montfort J."/>
            <person name="Bouchez O."/>
            <person name="Begum T."/>
            <person name="Mejri S."/>
            <person name="Adams A."/>
            <person name="Chen W.-J."/>
            <person name="Guiguen Y."/>
        </authorList>
    </citation>
    <scope>NUCLEOTIDE SEQUENCE</scope>
    <source>
        <strain evidence="3">YG-15Mar2019-1</strain>
        <tissue evidence="3">Brain</tissue>
    </source>
</reference>
<dbReference type="InterPro" id="IPR002562">
    <property type="entry name" value="3'-5'_exonuclease_dom"/>
</dbReference>
<dbReference type="PANTHER" id="PTHR47765:SF2">
    <property type="entry name" value="EXONUCLEASE MUT-7 HOMOLOG"/>
    <property type="match status" value="1"/>
</dbReference>
<dbReference type="Proteomes" id="UP001046870">
    <property type="component" value="Chromosome 6"/>
</dbReference>
<dbReference type="InterPro" id="IPR012337">
    <property type="entry name" value="RNaseH-like_sf"/>
</dbReference>
<dbReference type="PANTHER" id="PTHR47765">
    <property type="entry name" value="3'-5' EXONUCLEASE DOMAIN-CONTAINING PROTEIN"/>
    <property type="match status" value="1"/>
</dbReference>
<evidence type="ECO:0000259" key="2">
    <source>
        <dbReference type="SMART" id="SM00474"/>
    </source>
</evidence>
<keyword evidence="4" id="KW-1185">Reference proteome</keyword>
<dbReference type="AlphaFoldDB" id="A0A9D3Q6K3"/>
<dbReference type="GO" id="GO:0008408">
    <property type="term" value="F:3'-5' exonuclease activity"/>
    <property type="evidence" value="ECO:0007669"/>
    <property type="project" value="InterPro"/>
</dbReference>
<sequence length="886" mass="100101">MNESACLMAFDPADLLVCLFNLWTRKEFEKLRVVAQRAFSDMQDPLGGLLHVLESSPGVLKGKTTSLGHFVLMEFVHWKQSHPQVSLEGKPPEQAQSLQLWALRLLADSQTSLVNPLMEIYQLESLDRGLLLGHVDKLLALGSYKEVALMSIKLKLQQDLDMERVCVPLILQNKLSLAESYVQGNGCLEQALVKLLDSWCAPDFSLAQLCRQFPDLSLSQHQTQCIHPKMLSKQVFRLMEHFNIDPALCPNSITKRKLDSLRFLMYKRFVEKGMSEQNWSDHIQATVGDSPELQVKLVELLVKYDGLSTAARWSLRYRVPRDRLPLGVWDTQQGLPPTQHGQSEGPSLSTDPWEPPASHQDKYYQLPVPKERVHFLHTQEELELCRQAVLQTGSLVGLDMEWRADFGTLPRQRVALIQLAVPGQVFLLDLCETRFAQHEHTVNFIKALFSDPNILKLGYGMSGDLKSLLATWPQFPAEQLKMVGVLDLLMVHQQMQRSSRGGASGSPRAVEVGEGSTEKGLSLLVQQVLGKPLDKIEQLSNWERRPLRNSQLRYAAIDAYCLLEVYLTLSQHPARFYLPADLHSIPSGQAGRYREEKKPKEKGKPVWHRGIPLDAPSQEGYGQQVTVHSDTSIAPQQLRVVCDNMLQGLGRYLRCLGIDVVVLEGSDDHRVAAEVARQEGRVIFTSGQPYQTLRSQVGEGRCLAVDSSEKARDQATRILQHFNIRLTPADIFSRCQACNGDEYMRLPSEDMARMLEERGFMKVQTEAEEGANWEKQHDPLSSLTPESNEGPEGRRYSPHCRWALVSDLDPQSLRFPSGAELQLQTVPLDLLHRVPEFFICTSCGKVFWEGSHFERVLTQFQNVMHIDKDTPVLQGDTKVAVKALDH</sequence>
<evidence type="ECO:0000313" key="3">
    <source>
        <dbReference type="EMBL" id="KAG7477303.1"/>
    </source>
</evidence>
<dbReference type="Pfam" id="PF01927">
    <property type="entry name" value="Mut7-C"/>
    <property type="match status" value="2"/>
</dbReference>
<evidence type="ECO:0000256" key="1">
    <source>
        <dbReference type="SAM" id="MobiDB-lite"/>
    </source>
</evidence>
<dbReference type="EMBL" id="JAFDVH010000006">
    <property type="protein sequence ID" value="KAG7477303.1"/>
    <property type="molecule type" value="Genomic_DNA"/>
</dbReference>
<protein>
    <recommendedName>
        <fullName evidence="2">3'-5' exonuclease domain-containing protein</fullName>
    </recommendedName>
</protein>
<comment type="caution">
    <text evidence="3">The sequence shown here is derived from an EMBL/GenBank/DDBJ whole genome shotgun (WGS) entry which is preliminary data.</text>
</comment>
<dbReference type="FunFam" id="3.30.420.10:FF:000074">
    <property type="entry name" value="exonuclease mut-7 homolog isoform X2"/>
    <property type="match status" value="1"/>
</dbReference>
<dbReference type="GO" id="GO:0003676">
    <property type="term" value="F:nucleic acid binding"/>
    <property type="evidence" value="ECO:0007669"/>
    <property type="project" value="InterPro"/>
</dbReference>
<dbReference type="GO" id="GO:0006139">
    <property type="term" value="P:nucleobase-containing compound metabolic process"/>
    <property type="evidence" value="ECO:0007669"/>
    <property type="project" value="InterPro"/>
</dbReference>
<evidence type="ECO:0000313" key="4">
    <source>
        <dbReference type="Proteomes" id="UP001046870"/>
    </source>
</evidence>
<feature type="compositionally biased region" description="Polar residues" evidence="1">
    <location>
        <begin position="330"/>
        <end position="350"/>
    </location>
</feature>
<feature type="region of interest" description="Disordered" evidence="1">
    <location>
        <begin position="589"/>
        <end position="608"/>
    </location>
</feature>
<dbReference type="InterPro" id="IPR052408">
    <property type="entry name" value="Exonuclease_MUT-7-like"/>
</dbReference>
<dbReference type="InterPro" id="IPR036397">
    <property type="entry name" value="RNaseH_sf"/>
</dbReference>
<feature type="region of interest" description="Disordered" evidence="1">
    <location>
        <begin position="329"/>
        <end position="359"/>
    </location>
</feature>
<dbReference type="InterPro" id="IPR002782">
    <property type="entry name" value="Mut7-C_RNAse_dom"/>
</dbReference>
<dbReference type="SMART" id="SM00474">
    <property type="entry name" value="35EXOc"/>
    <property type="match status" value="1"/>
</dbReference>
<dbReference type="OrthoDB" id="18193at2759"/>
<name>A0A9D3Q6K3_MEGAT</name>
<feature type="compositionally biased region" description="Basic and acidic residues" evidence="1">
    <location>
        <begin position="592"/>
        <end position="604"/>
    </location>
</feature>
<organism evidence="3 4">
    <name type="scientific">Megalops atlanticus</name>
    <name type="common">Tarpon</name>
    <name type="synonym">Clupea gigantea</name>
    <dbReference type="NCBI Taxonomy" id="7932"/>
    <lineage>
        <taxon>Eukaryota</taxon>
        <taxon>Metazoa</taxon>
        <taxon>Chordata</taxon>
        <taxon>Craniata</taxon>
        <taxon>Vertebrata</taxon>
        <taxon>Euteleostomi</taxon>
        <taxon>Actinopterygii</taxon>
        <taxon>Neopterygii</taxon>
        <taxon>Teleostei</taxon>
        <taxon>Elopiformes</taxon>
        <taxon>Megalopidae</taxon>
        <taxon>Megalops</taxon>
    </lineage>
</organism>
<dbReference type="SUPFAM" id="SSF53098">
    <property type="entry name" value="Ribonuclease H-like"/>
    <property type="match status" value="1"/>
</dbReference>
<feature type="region of interest" description="Disordered" evidence="1">
    <location>
        <begin position="768"/>
        <end position="795"/>
    </location>
</feature>
<proteinExistence type="predicted"/>
<dbReference type="Gene3D" id="3.30.420.10">
    <property type="entry name" value="Ribonuclease H-like superfamily/Ribonuclease H"/>
    <property type="match status" value="1"/>
</dbReference>
<dbReference type="Pfam" id="PF01612">
    <property type="entry name" value="DNA_pol_A_exo1"/>
    <property type="match status" value="1"/>
</dbReference>
<accession>A0A9D3Q6K3</accession>